<comment type="subcellular location">
    <subcellularLocation>
        <location evidence="1">Cell membrane</location>
        <topology evidence="1">Multi-pass membrane protein</topology>
    </subcellularLocation>
</comment>
<dbReference type="Pfam" id="PF01758">
    <property type="entry name" value="SBF"/>
    <property type="match status" value="1"/>
</dbReference>
<feature type="transmembrane region" description="Helical" evidence="8">
    <location>
        <begin position="95"/>
        <end position="115"/>
    </location>
</feature>
<dbReference type="EMBL" id="QPIJ01000026">
    <property type="protein sequence ID" value="RCV90331.1"/>
    <property type="molecule type" value="Genomic_DNA"/>
</dbReference>
<comment type="caution">
    <text evidence="9">The sequence shown here is derived from an EMBL/GenBank/DDBJ whole genome shotgun (WGS) entry which is preliminary data.</text>
</comment>
<evidence type="ECO:0000256" key="2">
    <source>
        <dbReference type="ARBA" id="ARBA00010110"/>
    </source>
</evidence>
<dbReference type="PANTHER" id="PTHR43057">
    <property type="entry name" value="ARSENITE EFFLUX TRANSPORTER"/>
    <property type="match status" value="1"/>
</dbReference>
<dbReference type="InterPro" id="IPR002657">
    <property type="entry name" value="BilAc:Na_symport/Acr3"/>
</dbReference>
<evidence type="ECO:0000313" key="9">
    <source>
        <dbReference type="EMBL" id="RCV90331.1"/>
    </source>
</evidence>
<feature type="transmembrane region" description="Helical" evidence="8">
    <location>
        <begin position="12"/>
        <end position="30"/>
    </location>
</feature>
<feature type="transmembrane region" description="Helical" evidence="8">
    <location>
        <begin position="36"/>
        <end position="55"/>
    </location>
</feature>
<gene>
    <name evidence="9" type="ORF">DU506_11470</name>
</gene>
<dbReference type="InterPro" id="IPR004706">
    <property type="entry name" value="Arsenical-R_Acr3"/>
</dbReference>
<protein>
    <submittedName>
        <fullName evidence="9">Arsenic resistance protein</fullName>
    </submittedName>
</protein>
<dbReference type="PANTHER" id="PTHR43057:SF1">
    <property type="entry name" value="ARSENICAL-RESISTANCE PROTEIN 3"/>
    <property type="match status" value="1"/>
</dbReference>
<dbReference type="GO" id="GO:0015104">
    <property type="term" value="F:antimonite transmembrane transporter activity"/>
    <property type="evidence" value="ECO:0007669"/>
    <property type="project" value="TreeGrafter"/>
</dbReference>
<keyword evidence="4" id="KW-1003">Cell membrane</keyword>
<evidence type="ECO:0000256" key="6">
    <source>
        <dbReference type="ARBA" id="ARBA00022989"/>
    </source>
</evidence>
<feature type="transmembrane region" description="Helical" evidence="8">
    <location>
        <begin position="127"/>
        <end position="150"/>
    </location>
</feature>
<evidence type="ECO:0000313" key="10">
    <source>
        <dbReference type="Proteomes" id="UP000253204"/>
    </source>
</evidence>
<dbReference type="Gene3D" id="1.20.1530.20">
    <property type="match status" value="1"/>
</dbReference>
<comment type="similarity">
    <text evidence="2">Belongs to the arsenical resistance-3 (ACR3) (TC 2.A.59) family.</text>
</comment>
<evidence type="ECO:0000256" key="3">
    <source>
        <dbReference type="ARBA" id="ARBA00022448"/>
    </source>
</evidence>
<dbReference type="GO" id="GO:0005886">
    <property type="term" value="C:plasma membrane"/>
    <property type="evidence" value="ECO:0007669"/>
    <property type="project" value="UniProtKB-SubCell"/>
</dbReference>
<keyword evidence="6 8" id="KW-1133">Transmembrane helix</keyword>
<reference evidence="9 10" key="1">
    <citation type="submission" date="2018-07" db="EMBL/GenBank/DDBJ databases">
        <title>Halomonas rutogse sp. nov., isolated from Lake TangqianCo on Tibetan Plateau.</title>
        <authorList>
            <person name="Lu H."/>
            <person name="Xing P."/>
            <person name="Wu Q."/>
        </authorList>
    </citation>
    <scope>NUCLEOTIDE SEQUENCE [LARGE SCALE GENOMIC DNA]</scope>
    <source>
        <strain evidence="9 10">TQ8S</strain>
    </source>
</reference>
<dbReference type="GO" id="GO:0015105">
    <property type="term" value="F:arsenite transmembrane transporter activity"/>
    <property type="evidence" value="ECO:0007669"/>
    <property type="project" value="TreeGrafter"/>
</dbReference>
<dbReference type="AlphaFoldDB" id="A0A368U0H8"/>
<keyword evidence="3" id="KW-0813">Transport</keyword>
<evidence type="ECO:0000256" key="7">
    <source>
        <dbReference type="ARBA" id="ARBA00023136"/>
    </source>
</evidence>
<feature type="transmembrane region" description="Helical" evidence="8">
    <location>
        <begin position="199"/>
        <end position="221"/>
    </location>
</feature>
<organism evidence="9 10">
    <name type="scientific">Vreelandella rituensis</name>
    <dbReference type="NCBI Taxonomy" id="2282306"/>
    <lineage>
        <taxon>Bacteria</taxon>
        <taxon>Pseudomonadati</taxon>
        <taxon>Pseudomonadota</taxon>
        <taxon>Gammaproteobacteria</taxon>
        <taxon>Oceanospirillales</taxon>
        <taxon>Halomonadaceae</taxon>
        <taxon>Vreelandella</taxon>
    </lineage>
</organism>
<dbReference type="RefSeq" id="WP_114487076.1">
    <property type="nucleotide sequence ID" value="NZ_CBCSHM010000046.1"/>
</dbReference>
<accession>A0A368U0H8</accession>
<keyword evidence="10" id="KW-1185">Reference proteome</keyword>
<evidence type="ECO:0000256" key="5">
    <source>
        <dbReference type="ARBA" id="ARBA00022692"/>
    </source>
</evidence>
<feature type="transmembrane region" description="Helical" evidence="8">
    <location>
        <begin position="233"/>
        <end position="255"/>
    </location>
</feature>
<proteinExistence type="inferred from homology"/>
<dbReference type="GO" id="GO:0015297">
    <property type="term" value="F:antiporter activity"/>
    <property type="evidence" value="ECO:0007669"/>
    <property type="project" value="InterPro"/>
</dbReference>
<dbReference type="InterPro" id="IPR038770">
    <property type="entry name" value="Na+/solute_symporter_sf"/>
</dbReference>
<feature type="transmembrane region" description="Helical" evidence="8">
    <location>
        <begin position="162"/>
        <end position="179"/>
    </location>
</feature>
<evidence type="ECO:0000256" key="8">
    <source>
        <dbReference type="SAM" id="Phobius"/>
    </source>
</evidence>
<dbReference type="OrthoDB" id="3254016at2"/>
<keyword evidence="5 8" id="KW-0812">Transmembrane</keyword>
<dbReference type="Proteomes" id="UP000253204">
    <property type="component" value="Unassembled WGS sequence"/>
</dbReference>
<keyword evidence="7 8" id="KW-0472">Membrane</keyword>
<evidence type="ECO:0000256" key="1">
    <source>
        <dbReference type="ARBA" id="ARBA00004651"/>
    </source>
</evidence>
<name>A0A368U0H8_9GAMM</name>
<feature type="transmembrane region" description="Helical" evidence="8">
    <location>
        <begin position="67"/>
        <end position="89"/>
    </location>
</feature>
<evidence type="ECO:0000256" key="4">
    <source>
        <dbReference type="ARBA" id="ARBA00022475"/>
    </source>
</evidence>
<sequence>MPLALLERYQVIVYLLAIAVGLSFGAVYHVPDAFDALLWPLLAALLYATFSQIPLIRLAAAFRDRNFFAAALMGNFVCLPLGVAILLWLVPDDPALRLGVGLVLLVPCTDWFITFSQLGGGDARHAIAFAPLSLLLQLMLLPFYLGWLVGSDSALDVALGDSFQAFALVILVPLGLAFLTQRWAAAGRHSERSAERAKWLARLGWLPVPLLGVVVGIIALTQVSTVLEAVTQLPRLALVFGLFLLGAGLLARGLAWLFRLPVAQGRVLAFSLGTRNSFVVLPIALALPAGFEMAVIVVVFQSLVELLGMVGYLYWVPKKLFPNP</sequence>